<keyword evidence="8" id="KW-1185">Reference proteome</keyword>
<dbReference type="Pfam" id="PF08100">
    <property type="entry name" value="Dimerisation"/>
    <property type="match status" value="1"/>
</dbReference>
<dbReference type="InterPro" id="IPR029063">
    <property type="entry name" value="SAM-dependent_MTases_sf"/>
</dbReference>
<keyword evidence="2" id="KW-0808">Transferase</keyword>
<dbReference type="InterPro" id="IPR016461">
    <property type="entry name" value="COMT-like"/>
</dbReference>
<evidence type="ECO:0000256" key="3">
    <source>
        <dbReference type="ARBA" id="ARBA00022691"/>
    </source>
</evidence>
<dbReference type="Pfam" id="PF00891">
    <property type="entry name" value="Methyltransf_2"/>
    <property type="match status" value="1"/>
</dbReference>
<dbReference type="GO" id="GO:0032259">
    <property type="term" value="P:methylation"/>
    <property type="evidence" value="ECO:0007669"/>
    <property type="project" value="UniProtKB-KW"/>
</dbReference>
<evidence type="ECO:0000313" key="7">
    <source>
        <dbReference type="EMBL" id="SIO00971.1"/>
    </source>
</evidence>
<evidence type="ECO:0000256" key="4">
    <source>
        <dbReference type="PIRSR" id="PIRSR005739-1"/>
    </source>
</evidence>
<accession>A0A1N6G0K6</accession>
<reference evidence="8" key="1">
    <citation type="submission" date="2016-11" db="EMBL/GenBank/DDBJ databases">
        <authorList>
            <person name="Varghese N."/>
            <person name="Submissions S."/>
        </authorList>
    </citation>
    <scope>NUCLEOTIDE SEQUENCE [LARGE SCALE GENOMIC DNA]</scope>
    <source>
        <strain evidence="8">DSM 15292</strain>
    </source>
</reference>
<dbReference type="OrthoDB" id="9766840at2"/>
<dbReference type="PANTHER" id="PTHR11746">
    <property type="entry name" value="O-METHYLTRANSFERASE"/>
    <property type="match status" value="1"/>
</dbReference>
<dbReference type="EMBL" id="FSRC01000002">
    <property type="protein sequence ID" value="SIO00971.1"/>
    <property type="molecule type" value="Genomic_DNA"/>
</dbReference>
<evidence type="ECO:0000313" key="8">
    <source>
        <dbReference type="Proteomes" id="UP000185221"/>
    </source>
</evidence>
<evidence type="ECO:0000259" key="5">
    <source>
        <dbReference type="Pfam" id="PF00891"/>
    </source>
</evidence>
<dbReference type="PROSITE" id="PS51683">
    <property type="entry name" value="SAM_OMT_II"/>
    <property type="match status" value="1"/>
</dbReference>
<evidence type="ECO:0000256" key="1">
    <source>
        <dbReference type="ARBA" id="ARBA00022603"/>
    </source>
</evidence>
<keyword evidence="1" id="KW-0489">Methyltransferase</keyword>
<keyword evidence="3" id="KW-0949">S-adenosyl-L-methionine</keyword>
<dbReference type="SUPFAM" id="SSF53335">
    <property type="entry name" value="S-adenosyl-L-methionine-dependent methyltransferases"/>
    <property type="match status" value="1"/>
</dbReference>
<feature type="domain" description="O-methyltransferase C-terminal" evidence="5">
    <location>
        <begin position="119"/>
        <end position="327"/>
    </location>
</feature>
<feature type="domain" description="O-methyltransferase dimerisation" evidence="6">
    <location>
        <begin position="18"/>
        <end position="96"/>
    </location>
</feature>
<dbReference type="InterPro" id="IPR001077">
    <property type="entry name" value="COMT_C"/>
</dbReference>
<gene>
    <name evidence="7" type="ORF">SAMN05444394_2871</name>
</gene>
<evidence type="ECO:0000259" key="6">
    <source>
        <dbReference type="Pfam" id="PF08100"/>
    </source>
</evidence>
<dbReference type="Proteomes" id="UP000185221">
    <property type="component" value="Unassembled WGS sequence"/>
</dbReference>
<organism evidence="7 8">
    <name type="scientific">Algoriphagus halophilus</name>
    <dbReference type="NCBI Taxonomy" id="226505"/>
    <lineage>
        <taxon>Bacteria</taxon>
        <taxon>Pseudomonadati</taxon>
        <taxon>Bacteroidota</taxon>
        <taxon>Cytophagia</taxon>
        <taxon>Cytophagales</taxon>
        <taxon>Cyclobacteriaceae</taxon>
        <taxon>Algoriphagus</taxon>
    </lineage>
</organism>
<dbReference type="RefSeq" id="WP_074225669.1">
    <property type="nucleotide sequence ID" value="NZ_FSRC01000002.1"/>
</dbReference>
<feature type="active site" description="Proton acceptor" evidence="4">
    <location>
        <position position="255"/>
    </location>
</feature>
<dbReference type="AlphaFoldDB" id="A0A1N6G0K6"/>
<name>A0A1N6G0K6_9BACT</name>
<dbReference type="InterPro" id="IPR036388">
    <property type="entry name" value="WH-like_DNA-bd_sf"/>
</dbReference>
<sequence length="346" mass="38442">MESSSNHPTPEHILKIGSGFMACKALLTAVKFQLFTKLAAHPDQTALGLKKQLDLKCSDRHFYDFMDALTGLGFLQRTGLLENALYANSPDTEVFLDKNKPTYIGGILEMMDARLYGFWDNLDVGLKSGKPQNEAVHGVNIFEEIYQDPFLLENFVNGMTGVQLGNFMAFAKQFDFSNINTLTDAGGSAGYLSLLVAQENPHMTCTSFDLPPVGPITRSTIKKFHLEDRVKSMDGNFFEDPIPSADMIVMGNILHDWNEEEKISLMKKAYASLPEGGVFVAIENIIDQERKQNVFGLLMSLNMLIETEGGFDYTFSDFCTWGEKAGFKSFNLMPLEGPASAAIAYK</sequence>
<dbReference type="Gene3D" id="3.40.50.150">
    <property type="entry name" value="Vaccinia Virus protein VP39"/>
    <property type="match status" value="1"/>
</dbReference>
<evidence type="ECO:0000256" key="2">
    <source>
        <dbReference type="ARBA" id="ARBA00022679"/>
    </source>
</evidence>
<dbReference type="PIRSF" id="PIRSF005739">
    <property type="entry name" value="O-mtase"/>
    <property type="match status" value="1"/>
</dbReference>
<protein>
    <submittedName>
        <fullName evidence="7">Dimerisation domain-containing protein</fullName>
    </submittedName>
</protein>
<dbReference type="GO" id="GO:0008171">
    <property type="term" value="F:O-methyltransferase activity"/>
    <property type="evidence" value="ECO:0007669"/>
    <property type="project" value="InterPro"/>
</dbReference>
<dbReference type="Gene3D" id="1.10.10.10">
    <property type="entry name" value="Winged helix-like DNA-binding domain superfamily/Winged helix DNA-binding domain"/>
    <property type="match status" value="1"/>
</dbReference>
<dbReference type="InterPro" id="IPR012967">
    <property type="entry name" value="COMT_dimerisation"/>
</dbReference>
<dbReference type="GO" id="GO:0046983">
    <property type="term" value="F:protein dimerization activity"/>
    <property type="evidence" value="ECO:0007669"/>
    <property type="project" value="InterPro"/>
</dbReference>
<proteinExistence type="predicted"/>
<dbReference type="STRING" id="226505.SAMN05444394_2871"/>